<dbReference type="InterPro" id="IPR053212">
    <property type="entry name" value="DHP_3-monooxygenase"/>
</dbReference>
<reference evidence="2 3" key="1">
    <citation type="journal article" date="2019" name="G3 (Bethesda)">
        <title>Sequencing of a Wild Apple (Malus baccata) Genome Unravels the Differences Between Cultivated and Wild Apple Species Regarding Disease Resistance and Cold Tolerance.</title>
        <authorList>
            <person name="Chen X."/>
        </authorList>
    </citation>
    <scope>NUCLEOTIDE SEQUENCE [LARGE SCALE GENOMIC DNA]</scope>
    <source>
        <strain evidence="3">cv. Shandingzi</strain>
        <tissue evidence="2">Leaves</tissue>
    </source>
</reference>
<dbReference type="PANTHER" id="PTHR47469:SF2">
    <property type="entry name" value="OS06G0597600 PROTEIN"/>
    <property type="match status" value="1"/>
</dbReference>
<comment type="caution">
    <text evidence="2">The sequence shown here is derived from an EMBL/GenBank/DDBJ whole genome shotgun (WGS) entry which is preliminary data.</text>
</comment>
<sequence>MSLKKKPKALIVGGSIAGVSCAHTLVLTGWNVLVVEKSCAPPTGSQTGAGLGLDPLSLRLIQSWIQDPELLHQTTLPFTIDQASSHETNEVIEIIGDLLIAADGCLSSIRQSFVPDHKLRYSGYCAWRGVLDFAGNENSETIIGIRKEYHELGKCLYFGLGSGTHTVLYELPNRRLNWIWYVHQPEPDLKPNSMTMKASSDMIQSMHKEAEKMWLPEFVRVIRETKEPFINAINDSEPLEKIYWDNVVLVGDAAHPTTPHALRSTNMSVLDAAVLGQCLKKWGAEDLQFALEEYQSIRLPVVRKQVLHARRMGRIKQGLVLPDRQLFNPETANPEECHELQQKLMPFFTDVPSILL</sequence>
<dbReference type="PANTHER" id="PTHR47469">
    <property type="entry name" value="MONOOXYGENASE-LIKE"/>
    <property type="match status" value="1"/>
</dbReference>
<protein>
    <recommendedName>
        <fullName evidence="1">FAD-binding domain-containing protein</fullName>
    </recommendedName>
</protein>
<name>A0A540KQ37_MALBA</name>
<feature type="domain" description="FAD-binding" evidence="1">
    <location>
        <begin position="240"/>
        <end position="306"/>
    </location>
</feature>
<dbReference type="STRING" id="106549.A0A540KQ37"/>
<dbReference type="Proteomes" id="UP000315295">
    <property type="component" value="Unassembled WGS sequence"/>
</dbReference>
<accession>A0A540KQ37</accession>
<dbReference type="InterPro" id="IPR036188">
    <property type="entry name" value="FAD/NAD-bd_sf"/>
</dbReference>
<dbReference type="Pfam" id="PF01494">
    <property type="entry name" value="FAD_binding_3"/>
    <property type="match status" value="1"/>
</dbReference>
<keyword evidence="3" id="KW-1185">Reference proteome</keyword>
<dbReference type="SUPFAM" id="SSF51905">
    <property type="entry name" value="FAD/NAD(P)-binding domain"/>
    <property type="match status" value="1"/>
</dbReference>
<dbReference type="SUPFAM" id="SSF54373">
    <property type="entry name" value="FAD-linked reductases, C-terminal domain"/>
    <property type="match status" value="1"/>
</dbReference>
<organism evidence="2 3">
    <name type="scientific">Malus baccata</name>
    <name type="common">Siberian crab apple</name>
    <name type="synonym">Pyrus baccata</name>
    <dbReference type="NCBI Taxonomy" id="106549"/>
    <lineage>
        <taxon>Eukaryota</taxon>
        <taxon>Viridiplantae</taxon>
        <taxon>Streptophyta</taxon>
        <taxon>Embryophyta</taxon>
        <taxon>Tracheophyta</taxon>
        <taxon>Spermatophyta</taxon>
        <taxon>Magnoliopsida</taxon>
        <taxon>eudicotyledons</taxon>
        <taxon>Gunneridae</taxon>
        <taxon>Pentapetalae</taxon>
        <taxon>rosids</taxon>
        <taxon>fabids</taxon>
        <taxon>Rosales</taxon>
        <taxon>Rosaceae</taxon>
        <taxon>Amygdaloideae</taxon>
        <taxon>Maleae</taxon>
        <taxon>Malus</taxon>
    </lineage>
</organism>
<dbReference type="GO" id="GO:0071949">
    <property type="term" value="F:FAD binding"/>
    <property type="evidence" value="ECO:0007669"/>
    <property type="project" value="InterPro"/>
</dbReference>
<gene>
    <name evidence="2" type="ORF">C1H46_038344</name>
</gene>
<dbReference type="EMBL" id="VIEB01001051">
    <property type="protein sequence ID" value="TQD76122.1"/>
    <property type="molecule type" value="Genomic_DNA"/>
</dbReference>
<dbReference type="PRINTS" id="PR00420">
    <property type="entry name" value="RNGMNOXGNASE"/>
</dbReference>
<evidence type="ECO:0000259" key="1">
    <source>
        <dbReference type="Pfam" id="PF01494"/>
    </source>
</evidence>
<dbReference type="Gene3D" id="3.50.50.60">
    <property type="entry name" value="FAD/NAD(P)-binding domain"/>
    <property type="match status" value="2"/>
</dbReference>
<evidence type="ECO:0000313" key="3">
    <source>
        <dbReference type="Proteomes" id="UP000315295"/>
    </source>
</evidence>
<proteinExistence type="predicted"/>
<dbReference type="PROSITE" id="PS51257">
    <property type="entry name" value="PROKAR_LIPOPROTEIN"/>
    <property type="match status" value="1"/>
</dbReference>
<evidence type="ECO:0000313" key="2">
    <source>
        <dbReference type="EMBL" id="TQD76122.1"/>
    </source>
</evidence>
<dbReference type="InterPro" id="IPR002938">
    <property type="entry name" value="FAD-bd"/>
</dbReference>
<dbReference type="AlphaFoldDB" id="A0A540KQ37"/>